<dbReference type="Pfam" id="PF00109">
    <property type="entry name" value="ketoacyl-synt"/>
    <property type="match status" value="1"/>
</dbReference>
<dbReference type="InterPro" id="IPR014031">
    <property type="entry name" value="Ketoacyl_synth_C"/>
</dbReference>
<dbReference type="SMART" id="SM00825">
    <property type="entry name" value="PKS_KS"/>
    <property type="match status" value="1"/>
</dbReference>
<dbReference type="GO" id="GO:0008168">
    <property type="term" value="F:methyltransferase activity"/>
    <property type="evidence" value="ECO:0007669"/>
    <property type="project" value="UniProtKB-KW"/>
</dbReference>
<dbReference type="Pfam" id="PF00550">
    <property type="entry name" value="PP-binding"/>
    <property type="match status" value="1"/>
</dbReference>
<comment type="similarity">
    <text evidence="8">Belongs to the NRP synthetase family.</text>
</comment>
<dbReference type="Gene3D" id="3.10.129.110">
    <property type="entry name" value="Polyketide synthase dehydratase"/>
    <property type="match status" value="1"/>
</dbReference>
<dbReference type="PROSITE" id="PS52004">
    <property type="entry name" value="KS3_2"/>
    <property type="match status" value="1"/>
</dbReference>
<feature type="domain" description="Carrier" evidence="12">
    <location>
        <begin position="2367"/>
        <end position="2445"/>
    </location>
</feature>
<keyword evidence="7" id="KW-0511">Multifunctional enzyme</keyword>
<evidence type="ECO:0000256" key="6">
    <source>
        <dbReference type="ARBA" id="ARBA00022737"/>
    </source>
</evidence>
<feature type="compositionally biased region" description="Polar residues" evidence="11">
    <location>
        <begin position="2460"/>
        <end position="2471"/>
    </location>
</feature>
<dbReference type="Gene3D" id="1.10.1200.10">
    <property type="entry name" value="ACP-like"/>
    <property type="match status" value="2"/>
</dbReference>
<dbReference type="SUPFAM" id="SSF47336">
    <property type="entry name" value="ACP-like"/>
    <property type="match status" value="2"/>
</dbReference>
<feature type="region of interest" description="N-terminal hotdog fold" evidence="9">
    <location>
        <begin position="941"/>
        <end position="1080"/>
    </location>
</feature>
<dbReference type="Pfam" id="PF00501">
    <property type="entry name" value="AMP-binding"/>
    <property type="match status" value="1"/>
</dbReference>
<dbReference type="InterPro" id="IPR032821">
    <property type="entry name" value="PKS_assoc"/>
</dbReference>
<dbReference type="EMBL" id="MU006781">
    <property type="protein sequence ID" value="KAF2642234.1"/>
    <property type="molecule type" value="Genomic_DNA"/>
</dbReference>
<keyword evidence="16" id="KW-1185">Reference proteome</keyword>
<dbReference type="InterPro" id="IPR042099">
    <property type="entry name" value="ANL_N_sf"/>
</dbReference>
<evidence type="ECO:0000256" key="5">
    <source>
        <dbReference type="ARBA" id="ARBA00022679"/>
    </source>
</evidence>
<organism evidence="15 16">
    <name type="scientific">Massarina eburnea CBS 473.64</name>
    <dbReference type="NCBI Taxonomy" id="1395130"/>
    <lineage>
        <taxon>Eukaryota</taxon>
        <taxon>Fungi</taxon>
        <taxon>Dikarya</taxon>
        <taxon>Ascomycota</taxon>
        <taxon>Pezizomycotina</taxon>
        <taxon>Dothideomycetes</taxon>
        <taxon>Pleosporomycetidae</taxon>
        <taxon>Pleosporales</taxon>
        <taxon>Massarineae</taxon>
        <taxon>Massarinaceae</taxon>
        <taxon>Massarina</taxon>
    </lineage>
</organism>
<dbReference type="FunFam" id="3.40.47.10:FF:000019">
    <property type="entry name" value="Polyketide synthase type I"/>
    <property type="match status" value="1"/>
</dbReference>
<dbReference type="Gene3D" id="3.40.366.10">
    <property type="entry name" value="Malonyl-Coenzyme A Acyl Carrier Protein, domain 2"/>
    <property type="match status" value="1"/>
</dbReference>
<evidence type="ECO:0000256" key="7">
    <source>
        <dbReference type="ARBA" id="ARBA00023268"/>
    </source>
</evidence>
<evidence type="ECO:0000256" key="9">
    <source>
        <dbReference type="PROSITE-ProRule" id="PRU01363"/>
    </source>
</evidence>
<evidence type="ECO:0000256" key="8">
    <source>
        <dbReference type="ARBA" id="ARBA00029454"/>
    </source>
</evidence>
<keyword evidence="10" id="KW-0175">Coiled coil</keyword>
<dbReference type="InterPro" id="IPR020807">
    <property type="entry name" value="PKS_DH"/>
</dbReference>
<feature type="active site" description="Proton donor; for dehydratase activity" evidence="9">
    <location>
        <position position="1150"/>
    </location>
</feature>
<feature type="region of interest" description="Disordered" evidence="11">
    <location>
        <begin position="519"/>
        <end position="539"/>
    </location>
</feature>
<dbReference type="InterPro" id="IPR013217">
    <property type="entry name" value="Methyltransf_12"/>
</dbReference>
<dbReference type="Gene3D" id="3.30.300.30">
    <property type="match status" value="1"/>
</dbReference>
<dbReference type="InterPro" id="IPR016035">
    <property type="entry name" value="Acyl_Trfase/lysoPLipase"/>
</dbReference>
<evidence type="ECO:0000256" key="3">
    <source>
        <dbReference type="ARBA" id="ARBA00022598"/>
    </source>
</evidence>
<dbReference type="SMART" id="SM00826">
    <property type="entry name" value="PKS_DH"/>
    <property type="match status" value="1"/>
</dbReference>
<dbReference type="InterPro" id="IPR006162">
    <property type="entry name" value="Ppantetheine_attach_site"/>
</dbReference>
<dbReference type="InterPro" id="IPR049900">
    <property type="entry name" value="PKS_mFAS_DH"/>
</dbReference>
<feature type="coiled-coil region" evidence="10">
    <location>
        <begin position="720"/>
        <end position="750"/>
    </location>
</feature>
<dbReference type="GO" id="GO:0004315">
    <property type="term" value="F:3-oxoacyl-[acyl-carrier-protein] synthase activity"/>
    <property type="evidence" value="ECO:0007669"/>
    <property type="project" value="InterPro"/>
</dbReference>
<dbReference type="SMART" id="SM00827">
    <property type="entry name" value="PKS_AT"/>
    <property type="match status" value="1"/>
</dbReference>
<dbReference type="GO" id="GO:0032259">
    <property type="term" value="P:methylation"/>
    <property type="evidence" value="ECO:0007669"/>
    <property type="project" value="UniProtKB-KW"/>
</dbReference>
<dbReference type="SUPFAM" id="SSF51735">
    <property type="entry name" value="NAD(P)-binding Rossmann-fold domains"/>
    <property type="match status" value="3"/>
</dbReference>
<dbReference type="InterPro" id="IPR020841">
    <property type="entry name" value="PKS_Beta-ketoAc_synthase_dom"/>
</dbReference>
<dbReference type="InterPro" id="IPR014043">
    <property type="entry name" value="Acyl_transferase_dom"/>
</dbReference>
<dbReference type="GO" id="GO:0016874">
    <property type="term" value="F:ligase activity"/>
    <property type="evidence" value="ECO:0007669"/>
    <property type="project" value="UniProtKB-KW"/>
</dbReference>
<dbReference type="PROSITE" id="PS52019">
    <property type="entry name" value="PKS_MFAS_DH"/>
    <property type="match status" value="1"/>
</dbReference>
<dbReference type="Pfam" id="PF02801">
    <property type="entry name" value="Ketoacyl-synt_C"/>
    <property type="match status" value="1"/>
</dbReference>
<proteinExistence type="inferred from homology"/>
<dbReference type="SUPFAM" id="SSF53901">
    <property type="entry name" value="Thiolase-like"/>
    <property type="match status" value="1"/>
</dbReference>
<dbReference type="GO" id="GO:0006633">
    <property type="term" value="P:fatty acid biosynthetic process"/>
    <property type="evidence" value="ECO:0007669"/>
    <property type="project" value="InterPro"/>
</dbReference>
<dbReference type="SMART" id="SM00822">
    <property type="entry name" value="PKS_KR"/>
    <property type="match status" value="1"/>
</dbReference>
<dbReference type="Gene3D" id="3.30.70.3290">
    <property type="match status" value="1"/>
</dbReference>
<dbReference type="PROSITE" id="PS00606">
    <property type="entry name" value="KS3_1"/>
    <property type="match status" value="1"/>
</dbReference>
<dbReference type="Pfam" id="PF21089">
    <property type="entry name" value="PKS_DH_N"/>
    <property type="match status" value="1"/>
</dbReference>
<dbReference type="InterPro" id="IPR057326">
    <property type="entry name" value="KR_dom"/>
</dbReference>
<dbReference type="InterPro" id="IPR042104">
    <property type="entry name" value="PKS_dehydratase_sf"/>
</dbReference>
<name>A0A6A6S7T3_9PLEO</name>
<dbReference type="InterPro" id="IPR020806">
    <property type="entry name" value="PKS_PP-bd"/>
</dbReference>
<feature type="active site" description="Proton acceptor; for dehydratase activity" evidence="9">
    <location>
        <position position="972"/>
    </location>
</feature>
<dbReference type="SUPFAM" id="SSF52151">
    <property type="entry name" value="FabD/lysophospholipase-like"/>
    <property type="match status" value="1"/>
</dbReference>
<dbReference type="InterPro" id="IPR000873">
    <property type="entry name" value="AMP-dep_synth/lig_dom"/>
</dbReference>
<dbReference type="PROSITE" id="PS00012">
    <property type="entry name" value="PHOSPHOPANTETHEINE"/>
    <property type="match status" value="1"/>
</dbReference>
<dbReference type="InterPro" id="IPR045851">
    <property type="entry name" value="AMP-bd_C_sf"/>
</dbReference>
<dbReference type="GO" id="GO:0004312">
    <property type="term" value="F:fatty acid synthase activity"/>
    <property type="evidence" value="ECO:0007669"/>
    <property type="project" value="TreeGrafter"/>
</dbReference>
<dbReference type="InterPro" id="IPR020845">
    <property type="entry name" value="AMP-binding_CS"/>
</dbReference>
<dbReference type="SUPFAM" id="SSF56801">
    <property type="entry name" value="Acetyl-CoA synthetase-like"/>
    <property type="match status" value="1"/>
</dbReference>
<dbReference type="Pfam" id="PF00698">
    <property type="entry name" value="Acyl_transf_1"/>
    <property type="match status" value="1"/>
</dbReference>
<dbReference type="Gene3D" id="3.40.50.150">
    <property type="entry name" value="Vaccinia Virus protein VP39"/>
    <property type="match status" value="1"/>
</dbReference>
<evidence type="ECO:0000256" key="1">
    <source>
        <dbReference type="ARBA" id="ARBA00022450"/>
    </source>
</evidence>
<dbReference type="InterPro" id="IPR050091">
    <property type="entry name" value="PKS_NRPS_Biosynth_Enz"/>
</dbReference>
<dbReference type="Proteomes" id="UP000799753">
    <property type="component" value="Unassembled WGS sequence"/>
</dbReference>
<keyword evidence="1" id="KW-0596">Phosphopantetheine</keyword>
<dbReference type="Pfam" id="PF16197">
    <property type="entry name" value="KAsynt_C_assoc"/>
    <property type="match status" value="1"/>
</dbReference>
<dbReference type="InterPro" id="IPR016036">
    <property type="entry name" value="Malonyl_transacylase_ACP-bd"/>
</dbReference>
<dbReference type="PANTHER" id="PTHR43775:SF20">
    <property type="entry name" value="HYBRID PKS-NRPS SYNTHETASE APDA"/>
    <property type="match status" value="1"/>
</dbReference>
<dbReference type="Gene3D" id="3.40.47.10">
    <property type="match status" value="1"/>
</dbReference>
<dbReference type="InterPro" id="IPR049552">
    <property type="entry name" value="PKS_DH_N"/>
</dbReference>
<dbReference type="CDD" id="cd02440">
    <property type="entry name" value="AdoMet_MTases"/>
    <property type="match status" value="1"/>
</dbReference>
<evidence type="ECO:0000256" key="2">
    <source>
        <dbReference type="ARBA" id="ARBA00022553"/>
    </source>
</evidence>
<dbReference type="Pfam" id="PF08242">
    <property type="entry name" value="Methyltransf_12"/>
    <property type="match status" value="1"/>
</dbReference>
<keyword evidence="4" id="KW-0489">Methyltransferase</keyword>
<dbReference type="InterPro" id="IPR018201">
    <property type="entry name" value="Ketoacyl_synth_AS"/>
</dbReference>
<dbReference type="Pfam" id="PF07993">
    <property type="entry name" value="NAD_binding_4"/>
    <property type="match status" value="1"/>
</dbReference>
<dbReference type="PANTHER" id="PTHR43775">
    <property type="entry name" value="FATTY ACID SYNTHASE"/>
    <property type="match status" value="1"/>
</dbReference>
<feature type="region of interest" description="C-terminal hotdog fold" evidence="9">
    <location>
        <begin position="1095"/>
        <end position="1250"/>
    </location>
</feature>
<dbReference type="PROSITE" id="PS00455">
    <property type="entry name" value="AMP_BINDING"/>
    <property type="match status" value="1"/>
</dbReference>
<dbReference type="InterPro" id="IPR013120">
    <property type="entry name" value="FAR_NAD-bd"/>
</dbReference>
<gene>
    <name evidence="15" type="ORF">P280DRAFT_447445</name>
</gene>
<dbReference type="InterPro" id="IPR013968">
    <property type="entry name" value="PKS_KR"/>
</dbReference>
<accession>A0A6A6S7T3</accession>
<evidence type="ECO:0000256" key="10">
    <source>
        <dbReference type="SAM" id="Coils"/>
    </source>
</evidence>
<feature type="compositionally biased region" description="Polar residues" evidence="11">
    <location>
        <begin position="519"/>
        <end position="529"/>
    </location>
</feature>
<sequence>MGNEPIAIVGSSCRLPGGATTPSRLWDLLCTPRDLSQTVPDDRFNADRFYHPDPEYHGTANVKKAYFLEEHPARFDAAFFNINPREAEAIDPQQRMHLELVYEAIESAGLKMETMRGSNTGVFSGLMCADYYDIQMRDVMHLSQYHSTGTARSILSNRASYFFDWKGPSMTIDTACSSSLVAVHLAAQSLRNGECDVAVASGVNLIFGPEMFVGGANLHMLSPNGRSQMWDAGADGYARGEGGGVVVLKLLKDAMRDGDGIESIIRGSGVNSDARTPGITKPSSKSQAELMRRTFRRAGLDLDRVDDRCHYFEAHGTGTQAGDAVEAEAISDVFAPEPSRELYVGSIKTVVGHLEGAAGIAGLLKASLAVQHGRIPPNFYCKKLDLNPGIAPFYQGLHVPSATHRWPTLPDGLPRRACVNSFGFGGTNAHVILEECIQTTNNQTTSTSSDAIGPILLSAASLDSLHESIHQFGHYLQDSPSISLRDLAWTLSSRRSLHPFKVALAARTRTQLLEELEKSLNSTGSQQKPSDADENGTLRTLAVGGTPSGLLGVFTGQGAQWPRMGYVLLIQSAYFAETLRRLDAILQDIHNPPAWSLITELGQQASESKVNQADVSQTLCTAVQISLVDLLNYSGVVFDAVIGHSSGEIGAAYAAGCISARAAIQIAYRRGQVLMAPRVPNEKALSMMAVGLSAVDADNLCRQEQYLGRIFVAADNAPLSTTLSGEADALNQLKADLEKESKTARMLRIDQAYHSPFIAAHSPAYLSALENDGHTYNMPSDIIWVSSVHSFPMDESADPLDETYWCNNLANTVLFREAVEQVVREHGPFAGALEVGPHATLKAPVTQTVKRLTGAAIPYCGTLDRGKDDLLAFTKALAFLVTETQCSTIDQANFARVCAGSCFQPPRLLKNLPSYAWGHEKKFWRESRISKEYRLSSEPPNELLGVQTSLPDGQIQWRNILRSDKIPWLSGHKVQHEILFPAAGYCAMALEAIAALTQGKDVKLVEMEDVRIESPLTFDDDSKGLEIVFTLRKTVQCLQSTRRDLDTVFAEYTCVAGKAGGSEPLRVKSTGRLSIHLGPVSEDTLPKNDSYGSKLQPVSTEEFYHDLSSIELDYTGDFKAITSIERQRQYARTITSTPVGSYRQHPALLDAYFQSILAAYFAPGDGSMNCPFLPQSIERIRFNPILWSTGLRPVSTDVRVSSYITDITTAREGAAPTITGDVEASRTGSLFSEVQVEGLKMVALSRGPPDERPLFAHMEWLPCIESGIAIDESEEDTVETRSLIEVCDRISVYHYRRLRDMFVGQKLPDNHRPLFTFIDHLLPIVESGQHPTAKSEWIFDDEDTILHLAAPYKDQIDVRLINAVAENIVEVVKGTTTMLEHMLADSVLDRFYKEGTGLQRANYAAACGVRQMAHRYPGMKILEIGGGTGSTTKSALNALGDAFSSYTFTDISSGFFQNAQRVFQDWSNKMEFRTLDIEQDPSTQGFATGTYDLIIASNVLHATRCLEETMRNVRKLLKPGGYLAMVEITGEVLRIGFMMCGLPGWWLGKEDGRPFAPVISRSRWDNILKSTGFSGVDAIHSDFQDKSKHAYSAIISQATDASFGKLRAPLSSSPVLATTEQILVIGGTTPSTKELVEEIQHSLSDSLGSISFQESIEGVHRSEIKLPPNVLILSELDDPFCREMDEAKLQALQDIAQDTRIVLWVTRDRMGSNPHSNMLVGLARCIVAEMPELHWQILDFGPKDQVSSEHILESFLRLIRASAEGNKEDMLWTIEPELAVKRGEYWIPRILPVDDMNARLATSQYGPSRPQFRNAKSASSDRKDGMLHIAISSFSSYAIKVQSGCFLYVVTGYDQESSERVIAFSQSCSDPFVTLPKSWTFPIPPDIPDNERLLQGVLQYLTVRNIVAIPAMRKAAVLTNDLNFIDTLQESPLLQGVDVLFASHISSQEARASPYLYVHPHATKRQLLGTLPSDLNTFIDLTGFDSRDSRLSRLIAKGWSGSCTQFHTDDFFSSDSSFSQNPPSIHAQQLFTEMFANRQILTAFPHMTIQAKHSWLAIEHKTESDSEVRMRLSMHDRPLLQGDRTYILIGLTGQIGQSLCRWMVDNGARHIVTISRTPPTDDSWCKEIVHRGARVATRAADVCNKDRLQEVVRDIRSTFPPIAGVANAAMVLSDVTFSRMTLEEFQKVTAPKVLGSQNLHELFEGEELAFFIMFSSLACVVGNVGQSNYAAANMFMVALAAQRRSSGLAASVIDTGMIIGLGHMATRATSDQIKALEERYNYMRISETELHAMFSEAIVAGYPDSEYRSELITGLQRASDAKRPVWSDNPIFCHHREQSKIMEGAPNTNSSESIPVRQRISEAYHEKEAFDILQTCFLDQLAQTLQLSPASISTSQALIELGVDSLMAVEIWSWLFKETGYNVSVLKILSGLSANDVCRETINSLLGPRKADNQNAFVESNGTAQSGSTPPRSEVGTLGETTISEGDSMRDHVLSKDQGDSLINLSFSDCPATNDFQSKSVTQELERQGPISYRQSRLWYVMACLDDPTTFNCTWRYEISGPVVTSRFEKAVVSALQRHESLRTALFTDPISGDAIQGVLSSPRHVWHHSHITDEVESVNAFEKLQQHTYDLSTGKSVVFALYSLSETRHFLLIGYHHIVLDGFGLQLVLRDIDAFYKSENIPSHPKAQYIDFTSYERRINSQDVSFWKTQLENPPQPLPLFPFAKRGYRIALPCPSMHSYEVVIPSEIAQVLRKTCMNLGVTGLHFHLAVLQVMLSHLSQTNEMCIGMGDSSRFNEEFSGVVGFMVNILPLRFKVEPDQTFASIAKNSKTTALGALEHSGLSLDRIMAELNVARDSTQTTLFQVIVNYVSGVTRSVPVGDCSLSFKNSVEARHPQDLVLTIRDEPDRSLILNFGLQTDLYSAGHARLFGEMYTNLMNQFAAIPDTSIGKVDIVPQTIRENGQQIGKGPVISAGFDGTLTGLINEISTRNSSQRAAKDETGEYVTYGQLQEKTWSFAGYLHNIGVSKRSRICVLAEPSINAVCIILAIWHLGAVYVPLDFANPPERNRLIAHNCNATTLIIDGQETTQTASLSLEYVVDVSSIHLKEYETPPDQSNLEDDAVLLYTSGSTGVPKGVRLTQGNLKTQVVAVHHKFKLDHPIVLQQSALRFDASLFQILVALTTGGTLIMSSARKDPAAITTLMVEEKINVTLAVPSEYLMWFQYGFDALAKCIDWRVAFCGGEAMTHNVIRAFSSLENDALELINAYGPSEAAVACSMSTVDYRDHELQSSNFAIPVGSALPNYEVFVADQSLSPLPVGWTGEICICGPAVALGYFESDAQTEYSFPKPHVPSDDTTVVSKRMFRTGDKGRIDDNGAITILGRLEGDSQVKLRGQRVELSDISNTIVQFSNGAVQNCVVVMKNTQEPFLVAFVVLVAASKADYNTPILQELLATLPLPSYMRPALAISIDSIPMTSSGKMDLRTLHAIELPRDEARASESIPLNSTEQTLKELWEDTIGETSKSFSISKSSDFFAVGGDSIRLLKLLEKMKREVNSSLTLQALIEHSSLEKMSALVEKKDSPLRTTDEIGIDWEIETTLPTIHHITPLPSQQSPEGKEGLVVLLTGSTGFLGHAILDKLLPSHHISEIHCVAVRATQKLEPFTNNEKVHVHRGDLAAPFLGLSSHVFDKLRDTVDIILHNGASVSFLQSFRSLAPANVWSTKVLIELATPRHIPIHYISTAGVGQLSNLDSIPEISMASYPPPTTGNADGYTASKWASEVLLEKASAILHVPTTIYRPTSIVGPGAPAHDVVRNIFHYSKLLNAAPVFPHLHGWFDLVPVDFVAERVAQDVVALHSETAGHAEQKGGRFVHIAGRQRVPVGDLRDVISEEAERGIGEIDVGLWVEEARSGGMDDGLARWFVDVLGSSREIRLPWIETGSDG</sequence>
<dbReference type="InterPro" id="IPR001242">
    <property type="entry name" value="Condensation_dom"/>
</dbReference>
<dbReference type="InterPro" id="IPR036291">
    <property type="entry name" value="NAD(P)-bd_dom_sf"/>
</dbReference>
<evidence type="ECO:0000256" key="4">
    <source>
        <dbReference type="ARBA" id="ARBA00022603"/>
    </source>
</evidence>
<evidence type="ECO:0000313" key="15">
    <source>
        <dbReference type="EMBL" id="KAF2642234.1"/>
    </source>
</evidence>
<reference evidence="15" key="1">
    <citation type="journal article" date="2020" name="Stud. Mycol.">
        <title>101 Dothideomycetes genomes: a test case for predicting lifestyles and emergence of pathogens.</title>
        <authorList>
            <person name="Haridas S."/>
            <person name="Albert R."/>
            <person name="Binder M."/>
            <person name="Bloem J."/>
            <person name="Labutti K."/>
            <person name="Salamov A."/>
            <person name="Andreopoulos B."/>
            <person name="Baker S."/>
            <person name="Barry K."/>
            <person name="Bills G."/>
            <person name="Bluhm B."/>
            <person name="Cannon C."/>
            <person name="Castanera R."/>
            <person name="Culley D."/>
            <person name="Daum C."/>
            <person name="Ezra D."/>
            <person name="Gonzalez J."/>
            <person name="Henrissat B."/>
            <person name="Kuo A."/>
            <person name="Liang C."/>
            <person name="Lipzen A."/>
            <person name="Lutzoni F."/>
            <person name="Magnuson J."/>
            <person name="Mondo S."/>
            <person name="Nolan M."/>
            <person name="Ohm R."/>
            <person name="Pangilinan J."/>
            <person name="Park H.-J."/>
            <person name="Ramirez L."/>
            <person name="Alfaro M."/>
            <person name="Sun H."/>
            <person name="Tritt A."/>
            <person name="Yoshinaga Y."/>
            <person name="Zwiers L.-H."/>
            <person name="Turgeon B."/>
            <person name="Goodwin S."/>
            <person name="Spatafora J."/>
            <person name="Crous P."/>
            <person name="Grigoriev I."/>
        </authorList>
    </citation>
    <scope>NUCLEOTIDE SEQUENCE</scope>
    <source>
        <strain evidence="15">CBS 473.64</strain>
    </source>
</reference>
<protein>
    <submittedName>
        <fullName evidence="15">Polyketide synthase</fullName>
    </submittedName>
</protein>
<dbReference type="Gene3D" id="3.30.559.30">
    <property type="entry name" value="Nonribosomal peptide synthetase, condensation domain"/>
    <property type="match status" value="1"/>
</dbReference>
<keyword evidence="3" id="KW-0436">Ligase</keyword>
<dbReference type="GO" id="GO:0009403">
    <property type="term" value="P:toxin biosynthetic process"/>
    <property type="evidence" value="ECO:0007669"/>
    <property type="project" value="UniProtKB-ARBA"/>
</dbReference>
<dbReference type="SUPFAM" id="SSF52777">
    <property type="entry name" value="CoA-dependent acyltransferases"/>
    <property type="match status" value="2"/>
</dbReference>
<dbReference type="Pfam" id="PF08659">
    <property type="entry name" value="KR"/>
    <property type="match status" value="1"/>
</dbReference>
<dbReference type="InterPro" id="IPR014030">
    <property type="entry name" value="Ketoacyl_synth_N"/>
</dbReference>
<dbReference type="CDD" id="cd05930">
    <property type="entry name" value="A_NRPS"/>
    <property type="match status" value="1"/>
</dbReference>
<dbReference type="Pfam" id="PF23297">
    <property type="entry name" value="ACP_SdgA_C"/>
    <property type="match status" value="1"/>
</dbReference>
<dbReference type="CDD" id="cd00833">
    <property type="entry name" value="PKS"/>
    <property type="match status" value="1"/>
</dbReference>
<evidence type="ECO:0000259" key="14">
    <source>
        <dbReference type="PROSITE" id="PS52019"/>
    </source>
</evidence>
<keyword evidence="2" id="KW-0597">Phosphoprotein</keyword>
<dbReference type="SUPFAM" id="SSF55048">
    <property type="entry name" value="Probable ACP-binding domain of malonyl-CoA ACP transacylase"/>
    <property type="match status" value="1"/>
</dbReference>
<dbReference type="Gene3D" id="3.30.559.10">
    <property type="entry name" value="Chloramphenicol acetyltransferase-like domain"/>
    <property type="match status" value="1"/>
</dbReference>
<feature type="region of interest" description="Disordered" evidence="11">
    <location>
        <begin position="2460"/>
        <end position="2479"/>
    </location>
</feature>
<dbReference type="Gene3D" id="3.40.50.12780">
    <property type="entry name" value="N-terminal domain of ligase-like"/>
    <property type="match status" value="1"/>
</dbReference>
<dbReference type="SUPFAM" id="SSF53335">
    <property type="entry name" value="S-adenosyl-L-methionine-dependent methyltransferases"/>
    <property type="match status" value="1"/>
</dbReference>
<dbReference type="InterPro" id="IPR029063">
    <property type="entry name" value="SAM-dependent_MTases_sf"/>
</dbReference>
<dbReference type="GO" id="GO:0031177">
    <property type="term" value="F:phosphopantetheine binding"/>
    <property type="evidence" value="ECO:0007669"/>
    <property type="project" value="InterPro"/>
</dbReference>
<keyword evidence="5" id="KW-0808">Transferase</keyword>
<dbReference type="CDD" id="cd19532">
    <property type="entry name" value="C_PKS-NRPS"/>
    <property type="match status" value="1"/>
</dbReference>
<dbReference type="InterPro" id="IPR009081">
    <property type="entry name" value="PP-bd_ACP"/>
</dbReference>
<feature type="domain" description="PKS/mFAS DH" evidence="14">
    <location>
        <begin position="941"/>
        <end position="1250"/>
    </location>
</feature>
<evidence type="ECO:0000259" key="12">
    <source>
        <dbReference type="PROSITE" id="PS50075"/>
    </source>
</evidence>
<dbReference type="PROSITE" id="PS50075">
    <property type="entry name" value="CARRIER"/>
    <property type="match status" value="2"/>
</dbReference>
<feature type="domain" description="Carrier" evidence="12">
    <location>
        <begin position="3503"/>
        <end position="3579"/>
    </location>
</feature>
<dbReference type="Gene3D" id="3.40.50.720">
    <property type="entry name" value="NAD(P)-binding Rossmann-like Domain"/>
    <property type="match status" value="3"/>
</dbReference>
<evidence type="ECO:0000313" key="16">
    <source>
        <dbReference type="Proteomes" id="UP000799753"/>
    </source>
</evidence>
<dbReference type="InterPro" id="IPR023213">
    <property type="entry name" value="CAT-like_dom_sf"/>
</dbReference>
<dbReference type="InterPro" id="IPR016039">
    <property type="entry name" value="Thiolase-like"/>
</dbReference>
<dbReference type="Pfam" id="PF00668">
    <property type="entry name" value="Condensation"/>
    <property type="match status" value="1"/>
</dbReference>
<dbReference type="InterPro" id="IPR049551">
    <property type="entry name" value="PKS_DH_C"/>
</dbReference>
<dbReference type="Pfam" id="PF14765">
    <property type="entry name" value="PS-DH"/>
    <property type="match status" value="1"/>
</dbReference>
<evidence type="ECO:0000256" key="11">
    <source>
        <dbReference type="SAM" id="MobiDB-lite"/>
    </source>
</evidence>
<feature type="domain" description="Ketosynthase family 3 (KS3)" evidence="13">
    <location>
        <begin position="3"/>
        <end position="435"/>
    </location>
</feature>
<dbReference type="InterPro" id="IPR036736">
    <property type="entry name" value="ACP-like_sf"/>
</dbReference>
<keyword evidence="6" id="KW-0677">Repeat</keyword>
<dbReference type="OrthoDB" id="329835at2759"/>
<evidence type="ECO:0000259" key="13">
    <source>
        <dbReference type="PROSITE" id="PS52004"/>
    </source>
</evidence>
<dbReference type="SMART" id="SM00823">
    <property type="entry name" value="PKS_PP"/>
    <property type="match status" value="1"/>
</dbReference>
<dbReference type="InterPro" id="IPR001227">
    <property type="entry name" value="Ac_transferase_dom_sf"/>
</dbReference>